<dbReference type="AlphaFoldDB" id="J3NTD5"/>
<reference evidence="3" key="4">
    <citation type="journal article" date="2015" name="G3 (Bethesda)">
        <title>Genome sequences of three phytopathogenic species of the Magnaporthaceae family of fungi.</title>
        <authorList>
            <person name="Okagaki L.H."/>
            <person name="Nunes C.C."/>
            <person name="Sailsbery J."/>
            <person name="Clay B."/>
            <person name="Brown D."/>
            <person name="John T."/>
            <person name="Oh Y."/>
            <person name="Young N."/>
            <person name="Fitzgerald M."/>
            <person name="Haas B.J."/>
            <person name="Zeng Q."/>
            <person name="Young S."/>
            <person name="Adiconis X."/>
            <person name="Fan L."/>
            <person name="Levin J.Z."/>
            <person name="Mitchell T.K."/>
            <person name="Okubara P.A."/>
            <person name="Farman M.L."/>
            <person name="Kohn L.M."/>
            <person name="Birren B."/>
            <person name="Ma L.-J."/>
            <person name="Dean R.A."/>
        </authorList>
    </citation>
    <scope>NUCLEOTIDE SEQUENCE</scope>
    <source>
        <strain evidence="3">R3-111a-1</strain>
    </source>
</reference>
<evidence type="ECO:0000313" key="2">
    <source>
        <dbReference type="EMBL" id="EJT79450.1"/>
    </source>
</evidence>
<reference evidence="3" key="5">
    <citation type="submission" date="2018-04" db="UniProtKB">
        <authorList>
            <consortium name="EnsemblFungi"/>
        </authorList>
    </citation>
    <scope>IDENTIFICATION</scope>
    <source>
        <strain evidence="3">R3-111a-1</strain>
    </source>
</reference>
<evidence type="ECO:0000256" key="1">
    <source>
        <dbReference type="SAM" id="MobiDB-lite"/>
    </source>
</evidence>
<feature type="region of interest" description="Disordered" evidence="1">
    <location>
        <begin position="1"/>
        <end position="109"/>
    </location>
</feature>
<gene>
    <name evidence="3" type="primary">20344992</name>
    <name evidence="2" type="ORF">GGTG_04534</name>
</gene>
<feature type="compositionally biased region" description="Basic and acidic residues" evidence="1">
    <location>
        <begin position="19"/>
        <end position="48"/>
    </location>
</feature>
<dbReference type="HOGENOM" id="CLU_148217_0_0_1"/>
<dbReference type="EnsemblFungi" id="EJT79450">
    <property type="protein sequence ID" value="EJT79450"/>
    <property type="gene ID" value="GGTG_04534"/>
</dbReference>
<dbReference type="Proteomes" id="UP000006039">
    <property type="component" value="Unassembled WGS sequence"/>
</dbReference>
<accession>J3NTD5</accession>
<organism evidence="2">
    <name type="scientific">Gaeumannomyces tritici (strain R3-111a-1)</name>
    <name type="common">Wheat and barley take-all root rot fungus</name>
    <name type="synonym">Gaeumannomyces graminis var. tritici</name>
    <dbReference type="NCBI Taxonomy" id="644352"/>
    <lineage>
        <taxon>Eukaryota</taxon>
        <taxon>Fungi</taxon>
        <taxon>Dikarya</taxon>
        <taxon>Ascomycota</taxon>
        <taxon>Pezizomycotina</taxon>
        <taxon>Sordariomycetes</taxon>
        <taxon>Sordariomycetidae</taxon>
        <taxon>Magnaporthales</taxon>
        <taxon>Magnaporthaceae</taxon>
        <taxon>Gaeumannomyces</taxon>
    </lineage>
</organism>
<feature type="compositionally biased region" description="Basic and acidic residues" evidence="1">
    <location>
        <begin position="57"/>
        <end position="102"/>
    </location>
</feature>
<proteinExistence type="predicted"/>
<name>J3NTD5_GAET3</name>
<reference evidence="2" key="2">
    <citation type="submission" date="2010-07" db="EMBL/GenBank/DDBJ databases">
        <authorList>
            <consortium name="The Broad Institute Genome Sequencing Platform"/>
            <consortium name="Broad Institute Genome Sequencing Center for Infectious Disease"/>
            <person name="Ma L.-J."/>
            <person name="Dead R."/>
            <person name="Young S."/>
            <person name="Zeng Q."/>
            <person name="Koehrsen M."/>
            <person name="Alvarado L."/>
            <person name="Berlin A."/>
            <person name="Chapman S.B."/>
            <person name="Chen Z."/>
            <person name="Freedman E."/>
            <person name="Gellesch M."/>
            <person name="Goldberg J."/>
            <person name="Griggs A."/>
            <person name="Gujja S."/>
            <person name="Heilman E.R."/>
            <person name="Heiman D."/>
            <person name="Hepburn T."/>
            <person name="Howarth C."/>
            <person name="Jen D."/>
            <person name="Larson L."/>
            <person name="Mehta T."/>
            <person name="Neiman D."/>
            <person name="Pearson M."/>
            <person name="Roberts A."/>
            <person name="Saif S."/>
            <person name="Shea T."/>
            <person name="Shenoy N."/>
            <person name="Sisk P."/>
            <person name="Stolte C."/>
            <person name="Sykes S."/>
            <person name="Walk T."/>
            <person name="White J."/>
            <person name="Yandava C."/>
            <person name="Haas B."/>
            <person name="Nusbaum C."/>
            <person name="Birren B."/>
        </authorList>
    </citation>
    <scope>NUCLEOTIDE SEQUENCE</scope>
    <source>
        <strain evidence="2">R3-111a-1</strain>
    </source>
</reference>
<dbReference type="EMBL" id="GL385396">
    <property type="protein sequence ID" value="EJT79450.1"/>
    <property type="molecule type" value="Genomic_DNA"/>
</dbReference>
<dbReference type="eggNOG" id="ENOG502RJPK">
    <property type="taxonomic scope" value="Eukaryota"/>
</dbReference>
<dbReference type="GeneID" id="20344992"/>
<evidence type="ECO:0000313" key="4">
    <source>
        <dbReference type="Proteomes" id="UP000006039"/>
    </source>
</evidence>
<reference evidence="2" key="3">
    <citation type="submission" date="2010-09" db="EMBL/GenBank/DDBJ databases">
        <title>Annotation of Gaeumannomyces graminis var. tritici R3-111a-1.</title>
        <authorList>
            <consortium name="The Broad Institute Genome Sequencing Platform"/>
            <person name="Ma L.-J."/>
            <person name="Dead R."/>
            <person name="Young S.K."/>
            <person name="Zeng Q."/>
            <person name="Gargeya S."/>
            <person name="Fitzgerald M."/>
            <person name="Haas B."/>
            <person name="Abouelleil A."/>
            <person name="Alvarado L."/>
            <person name="Arachchi H.M."/>
            <person name="Berlin A."/>
            <person name="Brown A."/>
            <person name="Chapman S.B."/>
            <person name="Chen Z."/>
            <person name="Dunbar C."/>
            <person name="Freedman E."/>
            <person name="Gearin G."/>
            <person name="Gellesch M."/>
            <person name="Goldberg J."/>
            <person name="Griggs A."/>
            <person name="Gujja S."/>
            <person name="Heiman D."/>
            <person name="Howarth C."/>
            <person name="Larson L."/>
            <person name="Lui A."/>
            <person name="MacDonald P.J.P."/>
            <person name="Mehta T."/>
            <person name="Montmayeur A."/>
            <person name="Murphy C."/>
            <person name="Neiman D."/>
            <person name="Pearson M."/>
            <person name="Priest M."/>
            <person name="Roberts A."/>
            <person name="Saif S."/>
            <person name="Shea T."/>
            <person name="Shenoy N."/>
            <person name="Sisk P."/>
            <person name="Stolte C."/>
            <person name="Sykes S."/>
            <person name="Yandava C."/>
            <person name="Wortman J."/>
            <person name="Nusbaum C."/>
            <person name="Birren B."/>
        </authorList>
    </citation>
    <scope>NUCLEOTIDE SEQUENCE</scope>
    <source>
        <strain evidence="2">R3-111a-1</strain>
    </source>
</reference>
<sequence>MPSVKNPNKPPKNRIAARPVKERKTQQKKSAEGKLSRVEKSTARREARPGLLPTGGRKLDRKMNHALKRQMEADGEVEMKDVREKKSSASKTKEASDPKASDDMELDIS</sequence>
<dbReference type="STRING" id="644352.J3NTD5"/>
<dbReference type="OrthoDB" id="5422107at2759"/>
<dbReference type="VEuPathDB" id="FungiDB:GGTG_04534"/>
<dbReference type="RefSeq" id="XP_009220595.1">
    <property type="nucleotide sequence ID" value="XM_009222331.1"/>
</dbReference>
<evidence type="ECO:0000313" key="3">
    <source>
        <dbReference type="EnsemblFungi" id="EJT79450"/>
    </source>
</evidence>
<protein>
    <submittedName>
        <fullName evidence="2 3">Uncharacterized protein</fullName>
    </submittedName>
</protein>
<keyword evidence="4" id="KW-1185">Reference proteome</keyword>
<reference evidence="4" key="1">
    <citation type="submission" date="2010-07" db="EMBL/GenBank/DDBJ databases">
        <title>The genome sequence of Gaeumannomyces graminis var. tritici strain R3-111a-1.</title>
        <authorList>
            <consortium name="The Broad Institute Genome Sequencing Platform"/>
            <person name="Ma L.-J."/>
            <person name="Dead R."/>
            <person name="Young S."/>
            <person name="Zeng Q."/>
            <person name="Koehrsen M."/>
            <person name="Alvarado L."/>
            <person name="Berlin A."/>
            <person name="Chapman S.B."/>
            <person name="Chen Z."/>
            <person name="Freedman E."/>
            <person name="Gellesch M."/>
            <person name="Goldberg J."/>
            <person name="Griggs A."/>
            <person name="Gujja S."/>
            <person name="Heilman E.R."/>
            <person name="Heiman D."/>
            <person name="Hepburn T."/>
            <person name="Howarth C."/>
            <person name="Jen D."/>
            <person name="Larson L."/>
            <person name="Mehta T."/>
            <person name="Neiman D."/>
            <person name="Pearson M."/>
            <person name="Roberts A."/>
            <person name="Saif S."/>
            <person name="Shea T."/>
            <person name="Shenoy N."/>
            <person name="Sisk P."/>
            <person name="Stolte C."/>
            <person name="Sykes S."/>
            <person name="Walk T."/>
            <person name="White J."/>
            <person name="Yandava C."/>
            <person name="Haas B."/>
            <person name="Nusbaum C."/>
            <person name="Birren B."/>
        </authorList>
    </citation>
    <scope>NUCLEOTIDE SEQUENCE [LARGE SCALE GENOMIC DNA]</scope>
    <source>
        <strain evidence="4">R3-111a-1</strain>
    </source>
</reference>